<dbReference type="PROSITE" id="PS00973">
    <property type="entry name" value="USP_2"/>
    <property type="match status" value="1"/>
</dbReference>
<evidence type="ECO:0000256" key="8">
    <source>
        <dbReference type="SAM" id="MobiDB-lite"/>
    </source>
</evidence>
<reference evidence="10 11" key="1">
    <citation type="journal article" date="2018" name="Mol. Biol. Evol.">
        <title>Analysis of the draft genome of the red seaweed Gracilariopsis chorda provides insights into genome size evolution in Rhodophyta.</title>
        <authorList>
            <person name="Lee J."/>
            <person name="Yang E.C."/>
            <person name="Graf L."/>
            <person name="Yang J.H."/>
            <person name="Qiu H."/>
            <person name="Zel Zion U."/>
            <person name="Chan C.X."/>
            <person name="Stephens T.G."/>
            <person name="Weber A.P.M."/>
            <person name="Boo G.H."/>
            <person name="Boo S.M."/>
            <person name="Kim K.M."/>
            <person name="Shin Y."/>
            <person name="Jung M."/>
            <person name="Lee S.J."/>
            <person name="Yim H.S."/>
            <person name="Lee J.H."/>
            <person name="Bhattacharya D."/>
            <person name="Yoon H.S."/>
        </authorList>
    </citation>
    <scope>NUCLEOTIDE SEQUENCE [LARGE SCALE GENOMIC DNA]</scope>
    <source>
        <strain evidence="10 11">SKKU-2015</strain>
        <tissue evidence="10">Whole body</tissue>
    </source>
</reference>
<feature type="region of interest" description="Disordered" evidence="8">
    <location>
        <begin position="415"/>
        <end position="452"/>
    </location>
</feature>
<accession>A0A2V3INW3</accession>
<keyword evidence="3 7" id="KW-0645">Protease</keyword>
<comment type="similarity">
    <text evidence="2 7">Belongs to the peptidase C19 family.</text>
</comment>
<gene>
    <name evidence="10" type="ORF">BWQ96_06469</name>
</gene>
<evidence type="ECO:0000256" key="2">
    <source>
        <dbReference type="ARBA" id="ARBA00009085"/>
    </source>
</evidence>
<dbReference type="PANTHER" id="PTHR24006">
    <property type="entry name" value="UBIQUITIN CARBOXYL-TERMINAL HYDROLASE"/>
    <property type="match status" value="1"/>
</dbReference>
<feature type="domain" description="USP" evidence="9">
    <location>
        <begin position="95"/>
        <end position="401"/>
    </location>
</feature>
<feature type="compositionally biased region" description="Polar residues" evidence="8">
    <location>
        <begin position="428"/>
        <end position="452"/>
    </location>
</feature>
<organism evidence="10 11">
    <name type="scientific">Gracilariopsis chorda</name>
    <dbReference type="NCBI Taxonomy" id="448386"/>
    <lineage>
        <taxon>Eukaryota</taxon>
        <taxon>Rhodophyta</taxon>
        <taxon>Florideophyceae</taxon>
        <taxon>Rhodymeniophycidae</taxon>
        <taxon>Gracilariales</taxon>
        <taxon>Gracilariaceae</taxon>
        <taxon>Gracilariopsis</taxon>
    </lineage>
</organism>
<evidence type="ECO:0000259" key="9">
    <source>
        <dbReference type="PROSITE" id="PS50235"/>
    </source>
</evidence>
<dbReference type="GO" id="GO:0005829">
    <property type="term" value="C:cytosol"/>
    <property type="evidence" value="ECO:0007669"/>
    <property type="project" value="TreeGrafter"/>
</dbReference>
<comment type="catalytic activity">
    <reaction evidence="1 7">
        <text>Thiol-dependent hydrolysis of ester, thioester, amide, peptide and isopeptide bonds formed by the C-terminal Gly of ubiquitin (a 76-residue protein attached to proteins as an intracellular targeting signal).</text>
        <dbReference type="EC" id="3.4.19.12"/>
    </reaction>
</comment>
<dbReference type="GO" id="GO:0005634">
    <property type="term" value="C:nucleus"/>
    <property type="evidence" value="ECO:0007669"/>
    <property type="project" value="TreeGrafter"/>
</dbReference>
<dbReference type="Gene3D" id="3.90.70.10">
    <property type="entry name" value="Cysteine proteinases"/>
    <property type="match status" value="1"/>
</dbReference>
<evidence type="ECO:0000256" key="3">
    <source>
        <dbReference type="ARBA" id="ARBA00022670"/>
    </source>
</evidence>
<evidence type="ECO:0000256" key="1">
    <source>
        <dbReference type="ARBA" id="ARBA00000707"/>
    </source>
</evidence>
<keyword evidence="6 7" id="KW-0788">Thiol protease</keyword>
<evidence type="ECO:0000256" key="6">
    <source>
        <dbReference type="ARBA" id="ARBA00022807"/>
    </source>
</evidence>
<feature type="compositionally biased region" description="Acidic residues" evidence="8">
    <location>
        <begin position="415"/>
        <end position="427"/>
    </location>
</feature>
<keyword evidence="5 7" id="KW-0378">Hydrolase</keyword>
<proteinExistence type="inferred from homology"/>
<evidence type="ECO:0000256" key="4">
    <source>
        <dbReference type="ARBA" id="ARBA00022786"/>
    </source>
</evidence>
<dbReference type="InterPro" id="IPR018200">
    <property type="entry name" value="USP_CS"/>
</dbReference>
<evidence type="ECO:0000256" key="5">
    <source>
        <dbReference type="ARBA" id="ARBA00022801"/>
    </source>
</evidence>
<dbReference type="GO" id="GO:0004843">
    <property type="term" value="F:cysteine-type deubiquitinase activity"/>
    <property type="evidence" value="ECO:0007669"/>
    <property type="project" value="UniProtKB-UniRule"/>
</dbReference>
<dbReference type="SUPFAM" id="SSF54001">
    <property type="entry name" value="Cysteine proteinases"/>
    <property type="match status" value="1"/>
</dbReference>
<dbReference type="InterPro" id="IPR001394">
    <property type="entry name" value="Peptidase_C19_UCH"/>
</dbReference>
<dbReference type="OrthoDB" id="420187at2759"/>
<dbReference type="InterPro" id="IPR028889">
    <property type="entry name" value="USP"/>
</dbReference>
<dbReference type="PANTHER" id="PTHR24006:SF758">
    <property type="entry name" value="UBIQUITIN CARBOXYL-TERMINAL HYDROLASE 36"/>
    <property type="match status" value="1"/>
</dbReference>
<name>A0A2V3INW3_9FLOR</name>
<dbReference type="PROSITE" id="PS00972">
    <property type="entry name" value="USP_1"/>
    <property type="match status" value="1"/>
</dbReference>
<keyword evidence="11" id="KW-1185">Reference proteome</keyword>
<evidence type="ECO:0000256" key="7">
    <source>
        <dbReference type="RuleBase" id="RU366025"/>
    </source>
</evidence>
<comment type="caution">
    <text evidence="10">The sequence shown here is derived from an EMBL/GenBank/DDBJ whole genome shotgun (WGS) entry which is preliminary data.</text>
</comment>
<dbReference type="Pfam" id="PF00443">
    <property type="entry name" value="UCH"/>
    <property type="match status" value="1"/>
</dbReference>
<dbReference type="Proteomes" id="UP000247409">
    <property type="component" value="Unassembled WGS sequence"/>
</dbReference>
<dbReference type="EMBL" id="NBIV01000111">
    <property type="protein sequence ID" value="PXF43776.1"/>
    <property type="molecule type" value="Genomic_DNA"/>
</dbReference>
<evidence type="ECO:0000313" key="11">
    <source>
        <dbReference type="Proteomes" id="UP000247409"/>
    </source>
</evidence>
<feature type="region of interest" description="Disordered" evidence="8">
    <location>
        <begin position="1"/>
        <end position="24"/>
    </location>
</feature>
<protein>
    <recommendedName>
        <fullName evidence="7">Ubiquitin carboxyl-terminal hydrolase</fullName>
        <ecNumber evidence="7">3.4.19.12</ecNumber>
    </recommendedName>
</protein>
<dbReference type="GO" id="GO:0006508">
    <property type="term" value="P:proteolysis"/>
    <property type="evidence" value="ECO:0007669"/>
    <property type="project" value="UniProtKB-KW"/>
</dbReference>
<evidence type="ECO:0000313" key="10">
    <source>
        <dbReference type="EMBL" id="PXF43776.1"/>
    </source>
</evidence>
<dbReference type="InterPro" id="IPR050164">
    <property type="entry name" value="Peptidase_C19"/>
</dbReference>
<dbReference type="PROSITE" id="PS50235">
    <property type="entry name" value="USP_3"/>
    <property type="match status" value="1"/>
</dbReference>
<dbReference type="AlphaFoldDB" id="A0A2V3INW3"/>
<feature type="compositionally biased region" description="Low complexity" evidence="8">
    <location>
        <begin position="14"/>
        <end position="24"/>
    </location>
</feature>
<dbReference type="GO" id="GO:0016579">
    <property type="term" value="P:protein deubiquitination"/>
    <property type="evidence" value="ECO:0007669"/>
    <property type="project" value="InterPro"/>
</dbReference>
<dbReference type="InterPro" id="IPR038765">
    <property type="entry name" value="Papain-like_cys_pep_sf"/>
</dbReference>
<sequence>MNIENEYLTDSDEGSISASSGSSNANQTLSFALLSKARANKRSISDLETTTGRRLNMSFKASEFNTLPVYGNNESSSSFGSTSEDLDHIPHRCEPGFVNFGNTCYMNASLQCLLHCVPFVEQIRARGGHLEHGRQHQGFCILDQLYKLVQEYFRADPPLVIAPQGLYGNLREISQSFTLGAQQDAQEFIHMLFENINEVDCHGCNEGDALPDQNNDTVGPILQNTVRGIMSQQSTCLNCYQTTGQANPFLQLSLPIVDVTSVADAIGMITGEETLEGDNAFHCQSCESRSRAIVVSNITRAPSVLILQLNRFQTGTKFSDFVPYPRILDIEPFMSTAGPPLEYELVGVLVHEGASMHWGHYVAYIRVSDGHWCRADDERRVKISLEASLDQEAYLLFYQRREELLSYGDVPSVEEIAEDGPDDEGDNAQDSVSNNDQAKQISSVVAQSSPHVDQNCFSRRCGLC</sequence>
<dbReference type="EC" id="3.4.19.12" evidence="7"/>
<dbReference type="STRING" id="448386.A0A2V3INW3"/>
<keyword evidence="4 7" id="KW-0833">Ubl conjugation pathway</keyword>